<evidence type="ECO:0000256" key="5">
    <source>
        <dbReference type="ARBA" id="ARBA00023002"/>
    </source>
</evidence>
<dbReference type="Proteomes" id="UP000237718">
    <property type="component" value="Unassembled WGS sequence"/>
</dbReference>
<evidence type="ECO:0000256" key="2">
    <source>
        <dbReference type="ARBA" id="ARBA00007118"/>
    </source>
</evidence>
<evidence type="ECO:0000256" key="4">
    <source>
        <dbReference type="ARBA" id="ARBA00022643"/>
    </source>
</evidence>
<comment type="cofactor">
    <cofactor evidence="1">
        <name>FMN</name>
        <dbReference type="ChEBI" id="CHEBI:58210"/>
    </cofactor>
</comment>
<dbReference type="Pfam" id="PF00881">
    <property type="entry name" value="Nitroreductase"/>
    <property type="match status" value="1"/>
</dbReference>
<keyword evidence="4" id="KW-0288">FMN</keyword>
<evidence type="ECO:0000313" key="7">
    <source>
        <dbReference type="EMBL" id="PRZ50156.1"/>
    </source>
</evidence>
<evidence type="ECO:0000313" key="8">
    <source>
        <dbReference type="Proteomes" id="UP000237718"/>
    </source>
</evidence>
<dbReference type="SUPFAM" id="SSF55469">
    <property type="entry name" value="FMN-dependent nitroreductase-like"/>
    <property type="match status" value="1"/>
</dbReference>
<dbReference type="GO" id="GO:0016491">
    <property type="term" value="F:oxidoreductase activity"/>
    <property type="evidence" value="ECO:0007669"/>
    <property type="project" value="UniProtKB-KW"/>
</dbReference>
<feature type="domain" description="Nitroreductase" evidence="6">
    <location>
        <begin position="8"/>
        <end position="182"/>
    </location>
</feature>
<evidence type="ECO:0000259" key="6">
    <source>
        <dbReference type="Pfam" id="PF00881"/>
    </source>
</evidence>
<dbReference type="InterPro" id="IPR000415">
    <property type="entry name" value="Nitroreductase-like"/>
</dbReference>
<reference evidence="7 8" key="1">
    <citation type="submission" date="2018-03" db="EMBL/GenBank/DDBJ databases">
        <title>Genomic Encyclopedia of Archaeal and Bacterial Type Strains, Phase II (KMG-II): from individual species to whole genera.</title>
        <authorList>
            <person name="Goeker M."/>
        </authorList>
    </citation>
    <scope>NUCLEOTIDE SEQUENCE [LARGE SCALE GENOMIC DNA]</scope>
    <source>
        <strain evidence="7 8">DSM 25328</strain>
    </source>
</reference>
<name>A0A2T1ANG1_TRISK</name>
<proteinExistence type="inferred from homology"/>
<dbReference type="Gene3D" id="3.40.109.10">
    <property type="entry name" value="NADH Oxidase"/>
    <property type="match status" value="1"/>
</dbReference>
<keyword evidence="3" id="KW-0285">Flavoprotein</keyword>
<gene>
    <name evidence="7" type="ORF">CLV89_101373</name>
</gene>
<sequence length="209" mass="23158">MFLDKLNWRYAAKKMDPAKPVPEDKVARIVEAIRMAPTSSGVQPFELFVIRNTALREAIRPVAWDQAQITDGSHLLVFAAWDNYTEARIDAVVEQMVAERGDSDMLQGYFANLKEMLLPRSAEVNHAHASHQAYIALGFALAAAAELGVDSTPMEGFDPDQVDEILDLKAKGLRSKVLLPLGTRSEDGDWLLPMPKVRKSKAALVTEID</sequence>
<accession>A0A2T1ANG1</accession>
<dbReference type="RefSeq" id="WP_106161920.1">
    <property type="nucleotide sequence ID" value="NZ_PVUF01000001.1"/>
</dbReference>
<comment type="caution">
    <text evidence="7">The sequence shown here is derived from an EMBL/GenBank/DDBJ whole genome shotgun (WGS) entry which is preliminary data.</text>
</comment>
<evidence type="ECO:0000256" key="3">
    <source>
        <dbReference type="ARBA" id="ARBA00022630"/>
    </source>
</evidence>
<protein>
    <submittedName>
        <fullName evidence="7">Nitroreductase</fullName>
    </submittedName>
</protein>
<organism evidence="7 8">
    <name type="scientific">Tritonibacter scottomollicae</name>
    <name type="common">Epibacterium scottomollicae</name>
    <dbReference type="NCBI Taxonomy" id="483013"/>
    <lineage>
        <taxon>Bacteria</taxon>
        <taxon>Pseudomonadati</taxon>
        <taxon>Pseudomonadota</taxon>
        <taxon>Alphaproteobacteria</taxon>
        <taxon>Rhodobacterales</taxon>
        <taxon>Paracoccaceae</taxon>
        <taxon>Tritonibacter</taxon>
    </lineage>
</organism>
<dbReference type="EMBL" id="PVUF01000001">
    <property type="protein sequence ID" value="PRZ50156.1"/>
    <property type="molecule type" value="Genomic_DNA"/>
</dbReference>
<dbReference type="AlphaFoldDB" id="A0A2T1ANG1"/>
<dbReference type="PANTHER" id="PTHR43673">
    <property type="entry name" value="NAD(P)H NITROREDUCTASE YDGI-RELATED"/>
    <property type="match status" value="1"/>
</dbReference>
<dbReference type="OrthoDB" id="9809288at2"/>
<dbReference type="InterPro" id="IPR029479">
    <property type="entry name" value="Nitroreductase"/>
</dbReference>
<comment type="similarity">
    <text evidence="2">Belongs to the nitroreductase family.</text>
</comment>
<keyword evidence="5" id="KW-0560">Oxidoreductase</keyword>
<evidence type="ECO:0000256" key="1">
    <source>
        <dbReference type="ARBA" id="ARBA00001917"/>
    </source>
</evidence>
<dbReference type="PANTHER" id="PTHR43673:SF2">
    <property type="entry name" value="NITROREDUCTASE"/>
    <property type="match status" value="1"/>
</dbReference>